<dbReference type="EMBL" id="QXGD01000743">
    <property type="protein sequence ID" value="KAE9226405.1"/>
    <property type="molecule type" value="Genomic_DNA"/>
</dbReference>
<sequence>MAVMFPPVSSIASDASASIGSTFHEDVPSYWSMCGYGARHLDYIIGYRPGHT</sequence>
<dbReference type="Proteomes" id="UP000460718">
    <property type="component" value="Unassembled WGS sequence"/>
</dbReference>
<dbReference type="Proteomes" id="UP000440367">
    <property type="component" value="Unassembled WGS sequence"/>
</dbReference>
<gene>
    <name evidence="4" type="ORF">PF002_g14133</name>
    <name evidence="3" type="ORF">PF006_g26961</name>
    <name evidence="1" type="ORF">PF009_g28166</name>
    <name evidence="2" type="ORF">PF011_g28250</name>
</gene>
<accession>A0A6A3H925</accession>
<evidence type="ECO:0000313" key="8">
    <source>
        <dbReference type="Proteomes" id="UP000460718"/>
    </source>
</evidence>
<dbReference type="Proteomes" id="UP000429523">
    <property type="component" value="Unassembled WGS sequence"/>
</dbReference>
<name>A0A6A3H925_9STRA</name>
<dbReference type="EMBL" id="QXGA01003532">
    <property type="protein sequence ID" value="KAE9082223.1"/>
    <property type="molecule type" value="Genomic_DNA"/>
</dbReference>
<evidence type="ECO:0000313" key="4">
    <source>
        <dbReference type="EMBL" id="KAE9226405.1"/>
    </source>
</evidence>
<evidence type="ECO:0000313" key="2">
    <source>
        <dbReference type="EMBL" id="KAE8965545.1"/>
    </source>
</evidence>
<organism evidence="2 8">
    <name type="scientific">Phytophthora fragariae</name>
    <dbReference type="NCBI Taxonomy" id="53985"/>
    <lineage>
        <taxon>Eukaryota</taxon>
        <taxon>Sar</taxon>
        <taxon>Stramenopiles</taxon>
        <taxon>Oomycota</taxon>
        <taxon>Peronosporomycetes</taxon>
        <taxon>Peronosporales</taxon>
        <taxon>Peronosporaceae</taxon>
        <taxon>Phytophthora</taxon>
    </lineage>
</organism>
<reference evidence="2 8" key="1">
    <citation type="submission" date="2018-09" db="EMBL/GenBank/DDBJ databases">
        <title>Genomic investigation of the strawberry pathogen Phytophthora fragariae indicates pathogenicity is determined by transcriptional variation in three key races.</title>
        <authorList>
            <person name="Adams T.M."/>
            <person name="Armitage A.D."/>
            <person name="Sobczyk M.K."/>
            <person name="Bates H.J."/>
            <person name="Dunwell J.M."/>
            <person name="Nellist C.F."/>
            <person name="Harrison R.J."/>
        </authorList>
    </citation>
    <scope>NUCLEOTIDE SEQUENCE [LARGE SCALE GENOMIC DNA]</scope>
    <source>
        <strain evidence="4 6">BC-1</strain>
        <strain evidence="3 7">NOV-5</strain>
        <strain evidence="1 5">NOV-9</strain>
        <strain evidence="2 8">SCRP245</strain>
    </source>
</reference>
<dbReference type="AlphaFoldDB" id="A0A6A3H925"/>
<proteinExistence type="predicted"/>
<protein>
    <submittedName>
        <fullName evidence="2">Uncharacterized protein</fullName>
    </submittedName>
</protein>
<evidence type="ECO:0000313" key="5">
    <source>
        <dbReference type="Proteomes" id="UP000429523"/>
    </source>
</evidence>
<evidence type="ECO:0000313" key="6">
    <source>
        <dbReference type="Proteomes" id="UP000440367"/>
    </source>
</evidence>
<evidence type="ECO:0000313" key="1">
    <source>
        <dbReference type="EMBL" id="KAE8921558.1"/>
    </source>
</evidence>
<dbReference type="Proteomes" id="UP000440732">
    <property type="component" value="Unassembled WGS sequence"/>
</dbReference>
<dbReference type="EMBL" id="QXGF01003436">
    <property type="protein sequence ID" value="KAE8921558.1"/>
    <property type="molecule type" value="Genomic_DNA"/>
</dbReference>
<dbReference type="EMBL" id="QXFW01004479">
    <property type="protein sequence ID" value="KAE8965545.1"/>
    <property type="molecule type" value="Genomic_DNA"/>
</dbReference>
<evidence type="ECO:0000313" key="3">
    <source>
        <dbReference type="EMBL" id="KAE9082223.1"/>
    </source>
</evidence>
<comment type="caution">
    <text evidence="2">The sequence shown here is derived from an EMBL/GenBank/DDBJ whole genome shotgun (WGS) entry which is preliminary data.</text>
</comment>
<evidence type="ECO:0000313" key="7">
    <source>
        <dbReference type="Proteomes" id="UP000440732"/>
    </source>
</evidence>